<reference evidence="2" key="1">
    <citation type="submission" date="2020-06" db="EMBL/GenBank/DDBJ databases">
        <authorList>
            <person name="Li T."/>
            <person name="Hu X."/>
            <person name="Zhang T."/>
            <person name="Song X."/>
            <person name="Zhang H."/>
            <person name="Dai N."/>
            <person name="Sheng W."/>
            <person name="Hou X."/>
            <person name="Wei L."/>
        </authorList>
    </citation>
    <scope>NUCLEOTIDE SEQUENCE</scope>
    <source>
        <strain evidence="2">G02</strain>
        <tissue evidence="2">Leaf</tissue>
    </source>
</reference>
<name>A0AAW2NA93_SESRA</name>
<evidence type="ECO:0000313" key="2">
    <source>
        <dbReference type="EMBL" id="KAL0340459.1"/>
    </source>
</evidence>
<sequence>MLSGNFSALISPPWSSWLKPSARKVVSKLTCKAQGRSGGLALLWQKSLTVQLQSFRQPSSLIVKQKECAARLVAWNTARGSNSFRRQIRLKEKDLAKIRLRPISAESKLVENNLRADIEHLLTQEEVYWKQRGKAHWLREGDRNTSYFHNRANFRRRTNDISRIKNGDGQWLDKEDDIRGHIEDYFGEIFRSGNPSEEELEKKTEAISARVTDQMLQELSLPFTAEEISKALSQMAPLKSPGPDVYKIASKAIANRLKPLLDTLISPCQAAFVPGRLITDNVLLAFEVNHFLKTKRWGKKGHMALKLDISKAYDKVEWKFLEKVLVRFGFPPKFIELIMLCVSSVSYSFTLCGSQFGYVLPQRGLRQGDPLSPYLFLLCTEAFSSLLQREERMGCLQGVAVCRRAPPVSQLLFLDDTLIYCRATVDAALSILEVLRIFGRAAGQEINFNKSSVVFSKNTPSALREGIQGTLQIRVENRHDLYLGLPSVVGKSRRSVFQSIRDRVWNRICSWNEHNLSQAGKEVLIKAVAQAIPTYAMGCFRLPISLVNEIQSMVANYWWHNGEIKKIHWLSWKKMCIPKALGFGFS</sequence>
<dbReference type="EMBL" id="JACGWJ010000020">
    <property type="protein sequence ID" value="KAL0340459.1"/>
    <property type="molecule type" value="Genomic_DNA"/>
</dbReference>
<proteinExistence type="predicted"/>
<dbReference type="PANTHER" id="PTHR33116">
    <property type="entry name" value="REVERSE TRANSCRIPTASE ZINC-BINDING DOMAIN-CONTAINING PROTEIN-RELATED-RELATED"/>
    <property type="match status" value="1"/>
</dbReference>
<comment type="caution">
    <text evidence="2">The sequence shown here is derived from an EMBL/GenBank/DDBJ whole genome shotgun (WGS) entry which is preliminary data.</text>
</comment>
<dbReference type="InterPro" id="IPR043502">
    <property type="entry name" value="DNA/RNA_pol_sf"/>
</dbReference>
<dbReference type="CDD" id="cd01650">
    <property type="entry name" value="RT_nLTR_like"/>
    <property type="match status" value="1"/>
</dbReference>
<accession>A0AAW2NA93</accession>
<reference evidence="2" key="2">
    <citation type="journal article" date="2024" name="Plant">
        <title>Genomic evolution and insights into agronomic trait innovations of Sesamum species.</title>
        <authorList>
            <person name="Miao H."/>
            <person name="Wang L."/>
            <person name="Qu L."/>
            <person name="Liu H."/>
            <person name="Sun Y."/>
            <person name="Le M."/>
            <person name="Wang Q."/>
            <person name="Wei S."/>
            <person name="Zheng Y."/>
            <person name="Lin W."/>
            <person name="Duan Y."/>
            <person name="Cao H."/>
            <person name="Xiong S."/>
            <person name="Wang X."/>
            <person name="Wei L."/>
            <person name="Li C."/>
            <person name="Ma Q."/>
            <person name="Ju M."/>
            <person name="Zhao R."/>
            <person name="Li G."/>
            <person name="Mu C."/>
            <person name="Tian Q."/>
            <person name="Mei H."/>
            <person name="Zhang T."/>
            <person name="Gao T."/>
            <person name="Zhang H."/>
        </authorList>
    </citation>
    <scope>NUCLEOTIDE SEQUENCE</scope>
    <source>
        <strain evidence="2">G02</strain>
    </source>
</reference>
<dbReference type="SUPFAM" id="SSF56672">
    <property type="entry name" value="DNA/RNA polymerases"/>
    <property type="match status" value="1"/>
</dbReference>
<feature type="domain" description="Reverse transcriptase" evidence="1">
    <location>
        <begin position="72"/>
        <end position="487"/>
    </location>
</feature>
<dbReference type="PANTHER" id="PTHR33116:SF86">
    <property type="entry name" value="REVERSE TRANSCRIPTASE DOMAIN-CONTAINING PROTEIN"/>
    <property type="match status" value="1"/>
</dbReference>
<gene>
    <name evidence="2" type="ORF">Sradi_4562700</name>
</gene>
<dbReference type="PROSITE" id="PS50878">
    <property type="entry name" value="RT_POL"/>
    <property type="match status" value="1"/>
</dbReference>
<dbReference type="AlphaFoldDB" id="A0AAW2NA93"/>
<dbReference type="InterPro" id="IPR000477">
    <property type="entry name" value="RT_dom"/>
</dbReference>
<evidence type="ECO:0000259" key="1">
    <source>
        <dbReference type="PROSITE" id="PS50878"/>
    </source>
</evidence>
<dbReference type="Pfam" id="PF00078">
    <property type="entry name" value="RVT_1"/>
    <property type="match status" value="1"/>
</dbReference>
<protein>
    <submittedName>
        <fullName evidence="2">Mitochondrial protein</fullName>
    </submittedName>
</protein>
<organism evidence="2">
    <name type="scientific">Sesamum radiatum</name>
    <name type="common">Black benniseed</name>
    <dbReference type="NCBI Taxonomy" id="300843"/>
    <lineage>
        <taxon>Eukaryota</taxon>
        <taxon>Viridiplantae</taxon>
        <taxon>Streptophyta</taxon>
        <taxon>Embryophyta</taxon>
        <taxon>Tracheophyta</taxon>
        <taxon>Spermatophyta</taxon>
        <taxon>Magnoliopsida</taxon>
        <taxon>eudicotyledons</taxon>
        <taxon>Gunneridae</taxon>
        <taxon>Pentapetalae</taxon>
        <taxon>asterids</taxon>
        <taxon>lamiids</taxon>
        <taxon>Lamiales</taxon>
        <taxon>Pedaliaceae</taxon>
        <taxon>Sesamum</taxon>
    </lineage>
</organism>